<dbReference type="InterPro" id="IPR007344">
    <property type="entry name" value="GrpB/CoaE"/>
</dbReference>
<dbReference type="Gene3D" id="3.30.460.10">
    <property type="entry name" value="Beta Polymerase, domain 2"/>
    <property type="match status" value="1"/>
</dbReference>
<dbReference type="RefSeq" id="WP_265424157.1">
    <property type="nucleotide sequence ID" value="NZ_JAPFPW010000003.1"/>
</dbReference>
<evidence type="ECO:0000313" key="1">
    <source>
        <dbReference type="EMBL" id="MCW7753102.1"/>
    </source>
</evidence>
<gene>
    <name evidence="1" type="ORF">OOT00_03770</name>
</gene>
<dbReference type="SUPFAM" id="SSF81301">
    <property type="entry name" value="Nucleotidyltransferase"/>
    <property type="match status" value="1"/>
</dbReference>
<dbReference type="EMBL" id="JAPFPW010000003">
    <property type="protein sequence ID" value="MCW7753102.1"/>
    <property type="molecule type" value="Genomic_DNA"/>
</dbReference>
<comment type="caution">
    <text evidence="1">The sequence shown here is derived from an EMBL/GenBank/DDBJ whole genome shotgun (WGS) entry which is preliminary data.</text>
</comment>
<proteinExistence type="predicted"/>
<accession>A0ABT3N6M8</accession>
<organism evidence="1 2">
    <name type="scientific">Desulfobotulus pelophilus</name>
    <dbReference type="NCBI Taxonomy" id="2823377"/>
    <lineage>
        <taxon>Bacteria</taxon>
        <taxon>Pseudomonadati</taxon>
        <taxon>Thermodesulfobacteriota</taxon>
        <taxon>Desulfobacteria</taxon>
        <taxon>Desulfobacterales</taxon>
        <taxon>Desulfobacteraceae</taxon>
        <taxon>Desulfobotulus</taxon>
    </lineage>
</organism>
<reference evidence="1 2" key="1">
    <citation type="submission" date="2022-11" db="EMBL/GenBank/DDBJ databases">
        <title>Desulfobotulus tamanensis H1 sp. nov. - anaerobic, alkaliphilic, sulphate reducing bacterium isolated from terrestrial mud volcano.</title>
        <authorList>
            <person name="Frolova A."/>
            <person name="Merkel A.Y."/>
            <person name="Slobodkin A.I."/>
        </authorList>
    </citation>
    <scope>NUCLEOTIDE SEQUENCE [LARGE SCALE GENOMIC DNA]</scope>
    <source>
        <strain evidence="1 2">H1</strain>
    </source>
</reference>
<dbReference type="Proteomes" id="UP001209681">
    <property type="component" value="Unassembled WGS sequence"/>
</dbReference>
<dbReference type="InterPro" id="IPR043519">
    <property type="entry name" value="NT_sf"/>
</dbReference>
<name>A0ABT3N6M8_9BACT</name>
<sequence>MPEGLSGRIEHFGRTAVAGFPAKPMVDILVEVVGLDETKQRKVPILEAQGVTVFGDRLGGMTHRRSAAGL</sequence>
<protein>
    <submittedName>
        <fullName evidence="1">GrpB family protein</fullName>
    </submittedName>
</protein>
<keyword evidence="2" id="KW-1185">Reference proteome</keyword>
<dbReference type="Pfam" id="PF04229">
    <property type="entry name" value="GrpB"/>
    <property type="match status" value="1"/>
</dbReference>
<evidence type="ECO:0000313" key="2">
    <source>
        <dbReference type="Proteomes" id="UP001209681"/>
    </source>
</evidence>